<dbReference type="InterPro" id="IPR003959">
    <property type="entry name" value="ATPase_AAA_core"/>
</dbReference>
<protein>
    <submittedName>
        <fullName evidence="3">AAA family ATPase</fullName>
    </submittedName>
</protein>
<evidence type="ECO:0000313" key="3">
    <source>
        <dbReference type="EMBL" id="NSG84141.1"/>
    </source>
</evidence>
<dbReference type="SUPFAM" id="SSF52540">
    <property type="entry name" value="P-loop containing nucleoside triphosphate hydrolases"/>
    <property type="match status" value="1"/>
</dbReference>
<dbReference type="Gene3D" id="3.40.50.300">
    <property type="entry name" value="P-loop containing nucleotide triphosphate hydrolases"/>
    <property type="match status" value="2"/>
</dbReference>
<keyword evidence="4" id="KW-1185">Reference proteome</keyword>
<sequence length="482" mass="55241">MDNSIVRLTGIKLKNFKNVKYGELDFCNRRKEYNASILGLYGQNGSGKTALIEALQILKYLLCGKEIPEDFWDCINVDAEQAELQFIFDVRIPKYSEKYEAYYEFKMKKEVTEYAYNWNEKKNDEQKTRLVIYDEILSYSYADKRVKVRKGPLIDTCTESVFVPVSKYECLIGKDKDIMTDLIVAKKFAYKTSRSFIFSPELLNANRKQQFDMEKQDGELSLEFVRHRVLLIRLALYGNSELFVIDTANTGLISMNALPLIFKYEDEENESVGLFTLPLDGPAIVEKGKADGVYKIVNNMNIVLQQIVPGLTISLKDLGTQVMDDGKIGNRVQLMSHKNSKEIPLKNESDGIKKIISILQLLIVVYNNPSITVAIDELDSGIFEYLLGELLRIISEKGKGQLIFTSHNLRPLETIDRGFIAFTTTNPEMRYIRMSKVKDNNNLRDFYFRDIVLGEQNEELYEPTNNAEIAFAFREAGEVSGT</sequence>
<dbReference type="InterPro" id="IPR027417">
    <property type="entry name" value="P-loop_NTPase"/>
</dbReference>
<proteinExistence type="predicted"/>
<dbReference type="Pfam" id="PF13304">
    <property type="entry name" value="AAA_21"/>
    <property type="match status" value="1"/>
</dbReference>
<dbReference type="Pfam" id="PF13476">
    <property type="entry name" value="AAA_23"/>
    <property type="match status" value="1"/>
</dbReference>
<feature type="domain" description="ATPase AAA-type core" evidence="1">
    <location>
        <begin position="332"/>
        <end position="409"/>
    </location>
</feature>
<dbReference type="EMBL" id="JAAITS010000003">
    <property type="protein sequence ID" value="NSG84141.1"/>
    <property type="molecule type" value="Genomic_DNA"/>
</dbReference>
<dbReference type="PANTHER" id="PTHR40396">
    <property type="entry name" value="ATPASE-LIKE PROTEIN"/>
    <property type="match status" value="1"/>
</dbReference>
<dbReference type="PANTHER" id="PTHR40396:SF1">
    <property type="entry name" value="ATPASE AAA-TYPE CORE DOMAIN-CONTAINING PROTEIN"/>
    <property type="match status" value="1"/>
</dbReference>
<dbReference type="Proteomes" id="UP001644719">
    <property type="component" value="Unassembled WGS sequence"/>
</dbReference>
<evidence type="ECO:0000259" key="1">
    <source>
        <dbReference type="Pfam" id="PF13304"/>
    </source>
</evidence>
<gene>
    <name evidence="3" type="ORF">G5B17_01525</name>
</gene>
<dbReference type="InterPro" id="IPR038729">
    <property type="entry name" value="Rad50/SbcC_AAA"/>
</dbReference>
<reference evidence="3 4" key="1">
    <citation type="journal article" date="2020" name="Cell Host Microbe">
        <title>Functional and Genomic Variation between Human-Derived Isolates of Lachnospiraceae Reveals Inter- and Intra-Species Diversity.</title>
        <authorList>
            <person name="Sorbara M.T."/>
            <person name="Littmann E.R."/>
            <person name="Fontana E."/>
            <person name="Moody T.U."/>
            <person name="Kohout C.E."/>
            <person name="Gjonbalaj M."/>
            <person name="Eaton V."/>
            <person name="Seok R."/>
            <person name="Leiner I.M."/>
            <person name="Pamer E.G."/>
        </authorList>
    </citation>
    <scope>NUCLEOTIDE SEQUENCE [LARGE SCALE GENOMIC DNA]</scope>
    <source>
        <strain evidence="3 4">MSK.17.74</strain>
    </source>
</reference>
<evidence type="ECO:0000259" key="2">
    <source>
        <dbReference type="Pfam" id="PF13476"/>
    </source>
</evidence>
<feature type="domain" description="Rad50/SbcC-type AAA" evidence="2">
    <location>
        <begin position="11"/>
        <end position="153"/>
    </location>
</feature>
<dbReference type="RefSeq" id="WP_173769162.1">
    <property type="nucleotide sequence ID" value="NZ_JAAITS010000003.1"/>
</dbReference>
<accession>A0ABX2H2M7</accession>
<evidence type="ECO:0000313" key="4">
    <source>
        <dbReference type="Proteomes" id="UP001644719"/>
    </source>
</evidence>
<comment type="caution">
    <text evidence="3">The sequence shown here is derived from an EMBL/GenBank/DDBJ whole genome shotgun (WGS) entry which is preliminary data.</text>
</comment>
<name>A0ABX2H2M7_9FIRM</name>
<organism evidence="3 4">
    <name type="scientific">Blautia faecis</name>
    <dbReference type="NCBI Taxonomy" id="871665"/>
    <lineage>
        <taxon>Bacteria</taxon>
        <taxon>Bacillati</taxon>
        <taxon>Bacillota</taxon>
        <taxon>Clostridia</taxon>
        <taxon>Lachnospirales</taxon>
        <taxon>Lachnospiraceae</taxon>
        <taxon>Blautia</taxon>
    </lineage>
</organism>